<dbReference type="InterPro" id="IPR020846">
    <property type="entry name" value="MFS_dom"/>
</dbReference>
<sequence length="445" mass="47543">MANQGYSQGDVAGRDFAIDADIQAVGNAIHRVTAWRIMPLLLACYVFAHLDRINIGFAKLQMTSDLGFSNTAYGLGAGLFFVAYALFGVPSNIMLDKLGPRRGITLIMLVWGILSASTFLISSALQFYGLRFLLGIAEAGFFPGVLVYINRWFPQRRRGQVTALFALAVPAAGLLGGPISGSILESFHDIAGLRGWQWMFLLEGLPVIALALVVYAALPDTVRDASWLSQPQKEHLTAILAAEQKPTANVSLSQCLRDPRIWQLVGIYFAVMLAVNTIAFWTPALINGAGITSDMTIGLLSAIPYLAGCIFMLATGHSSDRFRERRWHLCIPLLMAAGGLALIGFDPGNPVSAMVGLTIAGMGASTSLPLFWQLPPTVMSAAVLAAGIALVSSLGNVAAFLAPYFLGWMRDATQSSSLALYCLAVLIAIGGLAVLRLPASLVNPR</sequence>
<evidence type="ECO:0000256" key="4">
    <source>
        <dbReference type="ARBA" id="ARBA00022989"/>
    </source>
</evidence>
<keyword evidence="3 6" id="KW-0812">Transmembrane</keyword>
<evidence type="ECO:0000313" key="8">
    <source>
        <dbReference type="EMBL" id="MEW9310188.1"/>
    </source>
</evidence>
<feature type="transmembrane region" description="Helical" evidence="6">
    <location>
        <begin position="351"/>
        <end position="371"/>
    </location>
</feature>
<feature type="transmembrane region" description="Helical" evidence="6">
    <location>
        <begin position="327"/>
        <end position="345"/>
    </location>
</feature>
<evidence type="ECO:0000256" key="6">
    <source>
        <dbReference type="SAM" id="Phobius"/>
    </source>
</evidence>
<dbReference type="RefSeq" id="WP_367626697.1">
    <property type="nucleotide sequence ID" value="NZ_JBFNQD010000023.1"/>
</dbReference>
<keyword evidence="9" id="KW-1185">Reference proteome</keyword>
<feature type="transmembrane region" description="Helical" evidence="6">
    <location>
        <begin position="161"/>
        <end position="184"/>
    </location>
</feature>
<dbReference type="PANTHER" id="PTHR43791:SF36">
    <property type="entry name" value="TRANSPORTER, PUTATIVE (AFU_ORTHOLOGUE AFUA_6G08340)-RELATED"/>
    <property type="match status" value="1"/>
</dbReference>
<evidence type="ECO:0000256" key="2">
    <source>
        <dbReference type="ARBA" id="ARBA00022448"/>
    </source>
</evidence>
<organism evidence="8 9">
    <name type="scientific">Labrys neptuniae</name>
    <dbReference type="NCBI Taxonomy" id="376174"/>
    <lineage>
        <taxon>Bacteria</taxon>
        <taxon>Pseudomonadati</taxon>
        <taxon>Pseudomonadota</taxon>
        <taxon>Alphaproteobacteria</taxon>
        <taxon>Hyphomicrobiales</taxon>
        <taxon>Xanthobacteraceae</taxon>
        <taxon>Labrys</taxon>
    </lineage>
</organism>
<evidence type="ECO:0000313" key="9">
    <source>
        <dbReference type="Proteomes" id="UP001555786"/>
    </source>
</evidence>
<proteinExistence type="predicted"/>
<evidence type="ECO:0000256" key="3">
    <source>
        <dbReference type="ARBA" id="ARBA00022692"/>
    </source>
</evidence>
<feature type="transmembrane region" description="Helical" evidence="6">
    <location>
        <begin position="418"/>
        <end position="439"/>
    </location>
</feature>
<protein>
    <submittedName>
        <fullName evidence="8">MFS transporter</fullName>
    </submittedName>
</protein>
<accession>A0ABV3PWX6</accession>
<keyword evidence="2" id="KW-0813">Transport</keyword>
<feature type="transmembrane region" description="Helical" evidence="6">
    <location>
        <begin position="261"/>
        <end position="283"/>
    </location>
</feature>
<dbReference type="SUPFAM" id="SSF103473">
    <property type="entry name" value="MFS general substrate transporter"/>
    <property type="match status" value="1"/>
</dbReference>
<comment type="caution">
    <text evidence="8">The sequence shown here is derived from an EMBL/GenBank/DDBJ whole genome shotgun (WGS) entry which is preliminary data.</text>
</comment>
<dbReference type="InterPro" id="IPR011701">
    <property type="entry name" value="MFS"/>
</dbReference>
<dbReference type="PROSITE" id="PS50850">
    <property type="entry name" value="MFS"/>
    <property type="match status" value="1"/>
</dbReference>
<dbReference type="Proteomes" id="UP001555786">
    <property type="component" value="Unassembled WGS sequence"/>
</dbReference>
<dbReference type="Gene3D" id="1.20.1250.20">
    <property type="entry name" value="MFS general substrate transporter like domains"/>
    <property type="match status" value="2"/>
</dbReference>
<evidence type="ECO:0000259" key="7">
    <source>
        <dbReference type="PROSITE" id="PS50850"/>
    </source>
</evidence>
<keyword evidence="5 6" id="KW-0472">Membrane</keyword>
<dbReference type="PANTHER" id="PTHR43791">
    <property type="entry name" value="PERMEASE-RELATED"/>
    <property type="match status" value="1"/>
</dbReference>
<keyword evidence="4 6" id="KW-1133">Transmembrane helix</keyword>
<feature type="transmembrane region" description="Helical" evidence="6">
    <location>
        <begin position="196"/>
        <end position="218"/>
    </location>
</feature>
<dbReference type="Pfam" id="PF07690">
    <property type="entry name" value="MFS_1"/>
    <property type="match status" value="1"/>
</dbReference>
<dbReference type="InterPro" id="IPR036259">
    <property type="entry name" value="MFS_trans_sf"/>
</dbReference>
<gene>
    <name evidence="8" type="ORF">ABXS05_31915</name>
</gene>
<evidence type="ECO:0000256" key="1">
    <source>
        <dbReference type="ARBA" id="ARBA00004141"/>
    </source>
</evidence>
<comment type="subcellular location">
    <subcellularLocation>
        <location evidence="1">Membrane</location>
        <topology evidence="1">Multi-pass membrane protein</topology>
    </subcellularLocation>
</comment>
<feature type="transmembrane region" description="Helical" evidence="6">
    <location>
        <begin position="295"/>
        <end position="315"/>
    </location>
</feature>
<reference evidence="8 9" key="1">
    <citation type="submission" date="2024-07" db="EMBL/GenBank/DDBJ databases">
        <title>Description of Labrys sedimenti sp. nov., isolated from a diclofenac-degrading enrichment culture.</title>
        <authorList>
            <person name="Tancsics A."/>
            <person name="Csepanyi A."/>
        </authorList>
    </citation>
    <scope>NUCLEOTIDE SEQUENCE [LARGE SCALE GENOMIC DNA]</scope>
    <source>
        <strain evidence="8 9">LMG 23578</strain>
    </source>
</reference>
<dbReference type="CDD" id="cd17319">
    <property type="entry name" value="MFS_ExuT_GudP_like"/>
    <property type="match status" value="1"/>
</dbReference>
<feature type="transmembrane region" description="Helical" evidence="6">
    <location>
        <begin position="103"/>
        <end position="122"/>
    </location>
</feature>
<feature type="domain" description="Major facilitator superfamily (MFS) profile" evidence="7">
    <location>
        <begin position="37"/>
        <end position="442"/>
    </location>
</feature>
<feature type="transmembrane region" description="Helical" evidence="6">
    <location>
        <begin position="128"/>
        <end position="149"/>
    </location>
</feature>
<feature type="transmembrane region" description="Helical" evidence="6">
    <location>
        <begin position="72"/>
        <end position="91"/>
    </location>
</feature>
<dbReference type="EMBL" id="JBFNQD010000023">
    <property type="protein sequence ID" value="MEW9310188.1"/>
    <property type="molecule type" value="Genomic_DNA"/>
</dbReference>
<name>A0ABV3PWX6_9HYPH</name>
<feature type="transmembrane region" description="Helical" evidence="6">
    <location>
        <begin position="383"/>
        <end position="406"/>
    </location>
</feature>
<evidence type="ECO:0000256" key="5">
    <source>
        <dbReference type="ARBA" id="ARBA00023136"/>
    </source>
</evidence>